<reference evidence="1 2" key="1">
    <citation type="submission" date="2017-07" db="EMBL/GenBank/DDBJ databases">
        <title>Isolation and whole genome analysis of endospore-forming bacteria from heroin.</title>
        <authorList>
            <person name="Kalinowski J."/>
            <person name="Ahrens B."/>
            <person name="Al-Dilaimi A."/>
            <person name="Winkler A."/>
            <person name="Wibberg D."/>
            <person name="Schleenbecker U."/>
            <person name="Ruckert C."/>
            <person name="Wolfel R."/>
            <person name="Grass G."/>
        </authorList>
    </citation>
    <scope>NUCLEOTIDE SEQUENCE [LARGE SCALE GENOMIC DNA]</scope>
    <source>
        <strain evidence="1 2">7523-2</strain>
    </source>
</reference>
<dbReference type="AlphaFoldDB" id="A0A268R9J2"/>
<protein>
    <submittedName>
        <fullName evidence="1">Uncharacterized protein</fullName>
    </submittedName>
</protein>
<organism evidence="1 2">
    <name type="scientific">Shouchella clausii</name>
    <name type="common">Alkalihalobacillus clausii</name>
    <dbReference type="NCBI Taxonomy" id="79880"/>
    <lineage>
        <taxon>Bacteria</taxon>
        <taxon>Bacillati</taxon>
        <taxon>Bacillota</taxon>
        <taxon>Bacilli</taxon>
        <taxon>Bacillales</taxon>
        <taxon>Bacillaceae</taxon>
        <taxon>Shouchella</taxon>
    </lineage>
</organism>
<accession>A0A268R9J2</accession>
<dbReference type="Gene3D" id="2.60.120.200">
    <property type="match status" value="1"/>
</dbReference>
<dbReference type="RefSeq" id="WP_176471904.1">
    <property type="nucleotide sequence ID" value="NZ_NPBS01000453.1"/>
</dbReference>
<sequence>PPGPRHGTVIPITRAEYNALQDKYGMPAPEQSKEPVIHYTFDQKDMDGTTVKDVSNNGFDAKLVGGSKIDSTDTVGKSTGAVELDGSSG</sequence>
<evidence type="ECO:0000313" key="2">
    <source>
        <dbReference type="Proteomes" id="UP000216133"/>
    </source>
</evidence>
<feature type="non-terminal residue" evidence="1">
    <location>
        <position position="1"/>
    </location>
</feature>
<comment type="caution">
    <text evidence="1">The sequence shown here is derived from an EMBL/GenBank/DDBJ whole genome shotgun (WGS) entry which is preliminary data.</text>
</comment>
<evidence type="ECO:0000313" key="1">
    <source>
        <dbReference type="EMBL" id="PAF16913.1"/>
    </source>
</evidence>
<gene>
    <name evidence="1" type="ORF">CHH61_23990</name>
</gene>
<dbReference type="EMBL" id="NPBS01000453">
    <property type="protein sequence ID" value="PAF16913.1"/>
    <property type="molecule type" value="Genomic_DNA"/>
</dbReference>
<name>A0A268R9J2_SHOCL</name>
<proteinExistence type="predicted"/>
<feature type="non-terminal residue" evidence="1">
    <location>
        <position position="89"/>
    </location>
</feature>
<dbReference type="Proteomes" id="UP000216133">
    <property type="component" value="Unassembled WGS sequence"/>
</dbReference>